<protein>
    <submittedName>
        <fullName evidence="1">Uncharacterized protein</fullName>
    </submittedName>
</protein>
<organism evidence="1 2">
    <name type="scientific">Daedalea quercina L-15889</name>
    <dbReference type="NCBI Taxonomy" id="1314783"/>
    <lineage>
        <taxon>Eukaryota</taxon>
        <taxon>Fungi</taxon>
        <taxon>Dikarya</taxon>
        <taxon>Basidiomycota</taxon>
        <taxon>Agaricomycotina</taxon>
        <taxon>Agaricomycetes</taxon>
        <taxon>Polyporales</taxon>
        <taxon>Fomitopsis</taxon>
    </lineage>
</organism>
<dbReference type="Proteomes" id="UP000076727">
    <property type="component" value="Unassembled WGS sequence"/>
</dbReference>
<reference evidence="1 2" key="1">
    <citation type="journal article" date="2016" name="Mol. Biol. Evol.">
        <title>Comparative Genomics of Early-Diverging Mushroom-Forming Fungi Provides Insights into the Origins of Lignocellulose Decay Capabilities.</title>
        <authorList>
            <person name="Nagy L.G."/>
            <person name="Riley R."/>
            <person name="Tritt A."/>
            <person name="Adam C."/>
            <person name="Daum C."/>
            <person name="Floudas D."/>
            <person name="Sun H."/>
            <person name="Yadav J.S."/>
            <person name="Pangilinan J."/>
            <person name="Larsson K.H."/>
            <person name="Matsuura K."/>
            <person name="Barry K."/>
            <person name="Labutti K."/>
            <person name="Kuo R."/>
            <person name="Ohm R.A."/>
            <person name="Bhattacharya S.S."/>
            <person name="Shirouzu T."/>
            <person name="Yoshinaga Y."/>
            <person name="Martin F.M."/>
            <person name="Grigoriev I.V."/>
            <person name="Hibbett D.S."/>
        </authorList>
    </citation>
    <scope>NUCLEOTIDE SEQUENCE [LARGE SCALE GENOMIC DNA]</scope>
    <source>
        <strain evidence="1 2">L-15889</strain>
    </source>
</reference>
<sequence length="153" mass="17728">MQVITLDCLCYCSVTRELNCVVWKPSARSRCCSYDSAAFHAMSSRTRVHVLRARRLRADCTWQMVCVMAIYHSSATTFIWYDCGSGGARSFRASIEDMIALNLRLRKPQLSQIHQWYFSFLQLCQVAPARWLARSIVGCWMTTMHTEDLTRTR</sequence>
<evidence type="ECO:0000313" key="2">
    <source>
        <dbReference type="Proteomes" id="UP000076727"/>
    </source>
</evidence>
<proteinExistence type="predicted"/>
<keyword evidence="2" id="KW-1185">Reference proteome</keyword>
<evidence type="ECO:0000313" key="1">
    <source>
        <dbReference type="EMBL" id="KZT73022.1"/>
    </source>
</evidence>
<gene>
    <name evidence="1" type="ORF">DAEQUDRAFT_502975</name>
</gene>
<dbReference type="EMBL" id="KV429038">
    <property type="protein sequence ID" value="KZT73022.1"/>
    <property type="molecule type" value="Genomic_DNA"/>
</dbReference>
<name>A0A165T757_9APHY</name>
<accession>A0A165T757</accession>
<dbReference type="AlphaFoldDB" id="A0A165T757"/>